<comment type="caution">
    <text evidence="1">The sequence shown here is derived from an EMBL/GenBank/DDBJ whole genome shotgun (WGS) entry which is preliminary data.</text>
</comment>
<protein>
    <submittedName>
        <fullName evidence="1">Uncharacterized protein</fullName>
    </submittedName>
</protein>
<proteinExistence type="predicted"/>
<evidence type="ECO:0000313" key="2">
    <source>
        <dbReference type="Proteomes" id="UP000253141"/>
    </source>
</evidence>
<keyword evidence="2" id="KW-1185">Reference proteome</keyword>
<evidence type="ECO:0000313" key="1">
    <source>
        <dbReference type="EMBL" id="RDB03241.1"/>
    </source>
</evidence>
<name>A0A369I0D3_9BACT</name>
<reference evidence="1 2" key="1">
    <citation type="submission" date="2018-07" db="EMBL/GenBank/DDBJ databases">
        <title>Genome analysis of Runella aurantiaca.</title>
        <authorList>
            <person name="Yang X."/>
        </authorList>
    </citation>
    <scope>NUCLEOTIDE SEQUENCE [LARGE SCALE GENOMIC DNA]</scope>
    <source>
        <strain evidence="1 2">YX9</strain>
    </source>
</reference>
<dbReference type="EMBL" id="QPIW01000029">
    <property type="protein sequence ID" value="RDB03241.1"/>
    <property type="molecule type" value="Genomic_DNA"/>
</dbReference>
<sequence>MYKKHKIMTVIIKPNDSKAEIEKQLKKLKPGKGFNTKKYFGKIKWGQDAVEYQRELREE</sequence>
<dbReference type="AlphaFoldDB" id="A0A369I0D3"/>
<gene>
    <name evidence="1" type="ORF">DVG78_24715</name>
</gene>
<dbReference type="Proteomes" id="UP000253141">
    <property type="component" value="Unassembled WGS sequence"/>
</dbReference>
<organism evidence="1 2">
    <name type="scientific">Runella aurantiaca</name>
    <dbReference type="NCBI Taxonomy" id="2282308"/>
    <lineage>
        <taxon>Bacteria</taxon>
        <taxon>Pseudomonadati</taxon>
        <taxon>Bacteroidota</taxon>
        <taxon>Cytophagia</taxon>
        <taxon>Cytophagales</taxon>
        <taxon>Spirosomataceae</taxon>
        <taxon>Runella</taxon>
    </lineage>
</organism>
<accession>A0A369I0D3</accession>